<comment type="caution">
    <text evidence="2">The sequence shown here is derived from an EMBL/GenBank/DDBJ whole genome shotgun (WGS) entry which is preliminary data.</text>
</comment>
<keyword evidence="3" id="KW-1185">Reference proteome</keyword>
<keyword evidence="1" id="KW-0472">Membrane</keyword>
<dbReference type="Proteomes" id="UP000187203">
    <property type="component" value="Unassembled WGS sequence"/>
</dbReference>
<dbReference type="AlphaFoldDB" id="A0A1R3IMW5"/>
<evidence type="ECO:0000313" key="3">
    <source>
        <dbReference type="Proteomes" id="UP000187203"/>
    </source>
</evidence>
<evidence type="ECO:0000256" key="1">
    <source>
        <dbReference type="SAM" id="Phobius"/>
    </source>
</evidence>
<protein>
    <submittedName>
        <fullName evidence="2">Uncharacterized protein</fullName>
    </submittedName>
</protein>
<organism evidence="2 3">
    <name type="scientific">Corchorus olitorius</name>
    <dbReference type="NCBI Taxonomy" id="93759"/>
    <lineage>
        <taxon>Eukaryota</taxon>
        <taxon>Viridiplantae</taxon>
        <taxon>Streptophyta</taxon>
        <taxon>Embryophyta</taxon>
        <taxon>Tracheophyta</taxon>
        <taxon>Spermatophyta</taxon>
        <taxon>Magnoliopsida</taxon>
        <taxon>eudicotyledons</taxon>
        <taxon>Gunneridae</taxon>
        <taxon>Pentapetalae</taxon>
        <taxon>rosids</taxon>
        <taxon>malvids</taxon>
        <taxon>Malvales</taxon>
        <taxon>Malvaceae</taxon>
        <taxon>Grewioideae</taxon>
        <taxon>Apeibeae</taxon>
        <taxon>Corchorus</taxon>
    </lineage>
</organism>
<sequence>MKIGKDSGNGWHFRIETVWEVSLAGVLRWKTRVQEPMTVRHIVSGKFLLWPLSCVLLALSFLGKCMYSLLNELVTEKTMKVIVLIYFNCPYEPV</sequence>
<gene>
    <name evidence="2" type="ORF">COLO4_22331</name>
</gene>
<reference evidence="3" key="1">
    <citation type="submission" date="2013-09" db="EMBL/GenBank/DDBJ databases">
        <title>Corchorus olitorius genome sequencing.</title>
        <authorList>
            <person name="Alam M."/>
            <person name="Haque M.S."/>
            <person name="Islam M.S."/>
            <person name="Emdad E.M."/>
            <person name="Islam M.M."/>
            <person name="Ahmed B."/>
            <person name="Halim A."/>
            <person name="Hossen Q.M.M."/>
            <person name="Hossain M.Z."/>
            <person name="Ahmed R."/>
            <person name="Khan M.M."/>
            <person name="Islam R."/>
            <person name="Rashid M.M."/>
            <person name="Khan S.A."/>
            <person name="Rahman M.S."/>
            <person name="Alam M."/>
            <person name="Yahiya A.S."/>
            <person name="Khan M.S."/>
            <person name="Azam M.S."/>
            <person name="Haque T."/>
            <person name="Lashkar M.Z.H."/>
            <person name="Akhand A.I."/>
            <person name="Morshed G."/>
            <person name="Roy S."/>
            <person name="Uddin K.S."/>
            <person name="Rabeya T."/>
            <person name="Hossain A.S."/>
            <person name="Chowdhury A."/>
            <person name="Snigdha A.R."/>
            <person name="Mortoza M.S."/>
            <person name="Matin S.A."/>
            <person name="Hoque S.M.E."/>
            <person name="Islam M.K."/>
            <person name="Roy D.K."/>
            <person name="Haider R."/>
            <person name="Moosa M.M."/>
            <person name="Elias S.M."/>
            <person name="Hasan A.M."/>
            <person name="Jahan S."/>
            <person name="Shafiuddin M."/>
            <person name="Mahmood N."/>
            <person name="Shommy N.S."/>
        </authorList>
    </citation>
    <scope>NUCLEOTIDE SEQUENCE [LARGE SCALE GENOMIC DNA]</scope>
    <source>
        <strain evidence="3">cv. O-4</strain>
    </source>
</reference>
<keyword evidence="1" id="KW-1133">Transmembrane helix</keyword>
<keyword evidence="1" id="KW-0812">Transmembrane</keyword>
<evidence type="ECO:0000313" key="2">
    <source>
        <dbReference type="EMBL" id="OMO83896.1"/>
    </source>
</evidence>
<feature type="transmembrane region" description="Helical" evidence="1">
    <location>
        <begin position="47"/>
        <end position="70"/>
    </location>
</feature>
<name>A0A1R3IMW5_9ROSI</name>
<proteinExistence type="predicted"/>
<accession>A0A1R3IMW5</accession>
<dbReference type="EMBL" id="AWUE01017921">
    <property type="protein sequence ID" value="OMO83896.1"/>
    <property type="molecule type" value="Genomic_DNA"/>
</dbReference>